<dbReference type="EMBL" id="JAEUAH010000011">
    <property type="protein sequence ID" value="MBM0650799.1"/>
    <property type="molecule type" value="Genomic_DNA"/>
</dbReference>
<dbReference type="Proteomes" id="UP000603506">
    <property type="component" value="Unassembled WGS sequence"/>
</dbReference>
<name>A0ABS1YWL0_9FLAO</name>
<evidence type="ECO:0000313" key="1">
    <source>
        <dbReference type="EMBL" id="MBM0650799.1"/>
    </source>
</evidence>
<keyword evidence="2" id="KW-1185">Reference proteome</keyword>
<reference evidence="1 2" key="1">
    <citation type="submission" date="2021-01" db="EMBL/GenBank/DDBJ databases">
        <title>Evidence that Capnocytophaga endodontalis is a later homotypic synonym for Capnocytophaga genospecies AHN8471, and request for opinion on proposed recognition of strain AHN8471 as type strain of the species.</title>
        <authorList>
            <person name="Nicholson A.C."/>
            <person name="Hopper C.L."/>
            <person name="Gulvik C.A."/>
            <person name="Mcquiston J.R."/>
            <person name="Lau E.F."/>
        </authorList>
    </citation>
    <scope>NUCLEOTIDE SEQUENCE [LARGE SCALE GENOMIC DNA]</scope>
    <source>
        <strain evidence="1 2">AHN9576</strain>
    </source>
</reference>
<comment type="caution">
    <text evidence="1">The sequence shown here is derived from an EMBL/GenBank/DDBJ whole genome shotgun (WGS) entry which is preliminary data.</text>
</comment>
<proteinExistence type="predicted"/>
<evidence type="ECO:0000313" key="2">
    <source>
        <dbReference type="Proteomes" id="UP000603506"/>
    </source>
</evidence>
<sequence>MFKERRKQNPNEIPTEQTQKVNDNYQAFIENKNDTIHINKKKLYKIFKCDEFYPRDGYYQIPYYGCPYEENELGNANVILIPKTKRFDTYAITSKCNDNEPCWEKVRQEISLLSIEELNEHFNAVIFIIGKKYLEYTPHLETSYNPKYPYKKDAYVLENGKWSIRKTYTVTNEIEQEIHRLQDRYIDSLVEKYRFRE</sequence>
<protein>
    <submittedName>
        <fullName evidence="1">Uncharacterized protein</fullName>
    </submittedName>
</protein>
<organism evidence="1 2">
    <name type="scientific">Capnocytophaga genosp. AHN8471</name>
    <dbReference type="NCBI Taxonomy" id="327574"/>
    <lineage>
        <taxon>Bacteria</taxon>
        <taxon>Pseudomonadati</taxon>
        <taxon>Bacteroidota</taxon>
        <taxon>Flavobacteriia</taxon>
        <taxon>Flavobacteriales</taxon>
        <taxon>Flavobacteriaceae</taxon>
        <taxon>Capnocytophaga</taxon>
    </lineage>
</organism>
<accession>A0ABS1YWL0</accession>
<gene>
    <name evidence="1" type="ORF">JNB19_08560</name>
</gene>